<evidence type="ECO:0000259" key="1">
    <source>
        <dbReference type="Pfam" id="PF13154"/>
    </source>
</evidence>
<protein>
    <submittedName>
        <fullName evidence="2">DUF3991 and toprim domain-containing protein</fullName>
    </submittedName>
</protein>
<dbReference type="AlphaFoldDB" id="A0AAW5KNX4"/>
<name>A0AAW5KNX4_9FIRM</name>
<dbReference type="Gene3D" id="3.40.1360.10">
    <property type="match status" value="1"/>
</dbReference>
<reference evidence="2" key="1">
    <citation type="submission" date="2022-06" db="EMBL/GenBank/DDBJ databases">
        <title>Isolation of gut microbiota from human fecal samples.</title>
        <authorList>
            <person name="Pamer E.G."/>
            <person name="Barat B."/>
            <person name="Waligurski E."/>
            <person name="Medina S."/>
            <person name="Paddock L."/>
            <person name="Mostad J."/>
        </authorList>
    </citation>
    <scope>NUCLEOTIDE SEQUENCE</scope>
    <source>
        <strain evidence="2">DFI.5.57</strain>
    </source>
</reference>
<feature type="domain" description="DUF3991" evidence="1">
    <location>
        <begin position="135"/>
        <end position="205"/>
    </location>
</feature>
<comment type="caution">
    <text evidence="2">The sequence shown here is derived from an EMBL/GenBank/DDBJ whole genome shotgun (WGS) entry which is preliminary data.</text>
</comment>
<dbReference type="Proteomes" id="UP001206236">
    <property type="component" value="Unassembled WGS sequence"/>
</dbReference>
<dbReference type="RefSeq" id="WP_256321585.1">
    <property type="nucleotide sequence ID" value="NZ_JANGCN010000004.1"/>
</dbReference>
<sequence length="357" mass="41304">MAIRREYIGSGKKFIRYSPEEMADARQTDMLDFLSRKEGFTFIRVGSVYQCNEHDSLIIQGDRQRWYWNSQKLKGLNCIDWLMKIDGMGVQEAFETIIDLSGNIKTEFVKAPEIKNEPKEFHLPPKSETYRNAAAYLTKTRMIDSHIVSYCIKNSYIYQDQYKNVVFVGFDDKNEAKFAESKITNTFYKRKPKNVSGSQKEFSFNLTHLTPEGNKDTVYVFEAPVDLLSHATMYVISEKKRAERLGQKPDYDVWKKQNRLSLSGTSDVALQSYLQRYPEIKNIVLCLDNDEAGRNGIAKINEKYADRYNITVHVPKLGKDYNETLVSYLTVAEKATEQRTVDNSEEVAVTNTTQRSR</sequence>
<dbReference type="EMBL" id="JANGCN010000004">
    <property type="protein sequence ID" value="MCQ5152217.1"/>
    <property type="molecule type" value="Genomic_DNA"/>
</dbReference>
<dbReference type="Pfam" id="PF13154">
    <property type="entry name" value="DUF3991"/>
    <property type="match status" value="1"/>
</dbReference>
<accession>A0AAW5KNX4</accession>
<organism evidence="2 3">
    <name type="scientific">Ruminococcus bicirculans</name>
    <name type="common">ex Wegman et al. 2014</name>
    <dbReference type="NCBI Taxonomy" id="1160721"/>
    <lineage>
        <taxon>Bacteria</taxon>
        <taxon>Bacillati</taxon>
        <taxon>Bacillota</taxon>
        <taxon>Clostridia</taxon>
        <taxon>Eubacteriales</taxon>
        <taxon>Oscillospiraceae</taxon>
        <taxon>Ruminococcus</taxon>
    </lineage>
</organism>
<evidence type="ECO:0000313" key="2">
    <source>
        <dbReference type="EMBL" id="MCQ5152217.1"/>
    </source>
</evidence>
<proteinExistence type="predicted"/>
<dbReference type="Pfam" id="PF13155">
    <property type="entry name" value="Toprim_2"/>
    <property type="match status" value="1"/>
</dbReference>
<dbReference type="InterPro" id="IPR025054">
    <property type="entry name" value="DUF3991"/>
</dbReference>
<gene>
    <name evidence="2" type="ORF">NE632_02765</name>
</gene>
<dbReference type="SUPFAM" id="SSF57783">
    <property type="entry name" value="Zinc beta-ribbon"/>
    <property type="match status" value="1"/>
</dbReference>
<evidence type="ECO:0000313" key="3">
    <source>
        <dbReference type="Proteomes" id="UP001206236"/>
    </source>
</evidence>